<feature type="transmembrane region" description="Helical" evidence="1">
    <location>
        <begin position="227"/>
        <end position="245"/>
    </location>
</feature>
<dbReference type="AlphaFoldDB" id="A0A930XWQ4"/>
<keyword evidence="4" id="KW-1185">Reference proteome</keyword>
<feature type="transmembrane region" description="Helical" evidence="1">
    <location>
        <begin position="359"/>
        <end position="382"/>
    </location>
</feature>
<dbReference type="RefSeq" id="WP_194312872.1">
    <property type="nucleotide sequence ID" value="NZ_JADHEC010000037.1"/>
</dbReference>
<dbReference type="Pfam" id="PF07786">
    <property type="entry name" value="HGSNAT_cat"/>
    <property type="match status" value="1"/>
</dbReference>
<dbReference type="EMBL" id="JADHEC010000037">
    <property type="protein sequence ID" value="MBF2709636.1"/>
    <property type="molecule type" value="Genomic_DNA"/>
</dbReference>
<feature type="transmembrane region" description="Helical" evidence="1">
    <location>
        <begin position="57"/>
        <end position="78"/>
    </location>
</feature>
<organism evidence="3 4">
    <name type="scientific">Flavobacterium soyangense</name>
    <dbReference type="NCBI Taxonomy" id="2023265"/>
    <lineage>
        <taxon>Bacteria</taxon>
        <taxon>Pseudomonadati</taxon>
        <taxon>Bacteroidota</taxon>
        <taxon>Flavobacteriia</taxon>
        <taxon>Flavobacteriales</taxon>
        <taxon>Flavobacteriaceae</taxon>
        <taxon>Flavobacterium</taxon>
    </lineage>
</organism>
<name>A0A930XWQ4_9FLAO</name>
<feature type="transmembrane region" description="Helical" evidence="1">
    <location>
        <begin position="194"/>
        <end position="215"/>
    </location>
</feature>
<feature type="transmembrane region" description="Helical" evidence="1">
    <location>
        <begin position="144"/>
        <end position="167"/>
    </location>
</feature>
<keyword evidence="1" id="KW-1133">Transmembrane helix</keyword>
<keyword evidence="1" id="KW-0812">Transmembrane</keyword>
<evidence type="ECO:0000256" key="1">
    <source>
        <dbReference type="SAM" id="Phobius"/>
    </source>
</evidence>
<gene>
    <name evidence="3" type="ORF">IR213_13720</name>
</gene>
<reference evidence="3" key="1">
    <citation type="submission" date="2020-11" db="EMBL/GenBank/DDBJ databases">
        <title>Genome of Flavobacterium soyangense.</title>
        <authorList>
            <person name="Liu Q."/>
            <person name="Xin Y.-H."/>
        </authorList>
    </citation>
    <scope>NUCLEOTIDE SEQUENCE</scope>
    <source>
        <strain evidence="3">CGMCC 1.13493</strain>
    </source>
</reference>
<keyword evidence="1" id="KW-0472">Membrane</keyword>
<accession>A0A930XWQ4</accession>
<dbReference type="Proteomes" id="UP000646211">
    <property type="component" value="Unassembled WGS sequence"/>
</dbReference>
<proteinExistence type="predicted"/>
<evidence type="ECO:0000313" key="3">
    <source>
        <dbReference type="EMBL" id="MBF2709636.1"/>
    </source>
</evidence>
<feature type="domain" description="Heparan-alpha-glucosaminide N-acetyltransferase catalytic" evidence="2">
    <location>
        <begin position="9"/>
        <end position="230"/>
    </location>
</feature>
<feature type="transmembrane region" description="Helical" evidence="1">
    <location>
        <begin position="276"/>
        <end position="294"/>
    </location>
</feature>
<evidence type="ECO:0000259" key="2">
    <source>
        <dbReference type="Pfam" id="PF07786"/>
    </source>
</evidence>
<dbReference type="PANTHER" id="PTHR40407:SF1">
    <property type="entry name" value="HEPARAN-ALPHA-GLUCOSAMINIDE N-ACETYLTRANSFERASE CATALYTIC DOMAIN-CONTAINING PROTEIN"/>
    <property type="match status" value="1"/>
</dbReference>
<feature type="transmembrane region" description="Helical" evidence="1">
    <location>
        <begin position="314"/>
        <end position="333"/>
    </location>
</feature>
<protein>
    <submittedName>
        <fullName evidence="3">DUF1624 domain-containing protein</fullName>
    </submittedName>
</protein>
<feature type="transmembrane region" description="Helical" evidence="1">
    <location>
        <begin position="90"/>
        <end position="111"/>
    </location>
</feature>
<comment type="caution">
    <text evidence="3">The sequence shown here is derived from an EMBL/GenBank/DDBJ whole genome shotgun (WGS) entry which is preliminary data.</text>
</comment>
<sequence>MQTIAIQKRIMSIDILRGIAMVLMALDHVRDYFHITAWTDDPLNLETTTPALFFTRWITHFCAPTFVFLSGVSIYLQSLRKSKKELSAFLIKRGLWLVLVDVTILSFGWSFNPNYNFIFLQVIWVIGISMFLLGLLIQVSYEFIFGLGLLFVFGHNLLDFIEAAGGYKPTFLWDLLHHGNFAFYNLWGSHTAVVFYPIIPWSGLMMLGYCAGVFFTSKYSVEQRAKILTRIGVDLLLLFVVLRFINVYGNPEVWSTQKNNFYTFLSIINVHKYPPSLMYMCITIGIALLSLVLLEKVENRFTQIMSIYGRTAFFYYILHLYLIHFLCMINFYINGHSVSESVANIKTNLFYFIIPGEGYGLIIVYIIWIIVILALFPLCKWYDGYKQFHKEKWWLSYL</sequence>
<evidence type="ECO:0000313" key="4">
    <source>
        <dbReference type="Proteomes" id="UP000646211"/>
    </source>
</evidence>
<dbReference type="PANTHER" id="PTHR40407">
    <property type="entry name" value="MEMBRANE PROTEIN-LIKE PROTEIN"/>
    <property type="match status" value="1"/>
</dbReference>
<dbReference type="InterPro" id="IPR012429">
    <property type="entry name" value="HGSNAT_cat"/>
</dbReference>
<feature type="transmembrane region" description="Helical" evidence="1">
    <location>
        <begin position="117"/>
        <end position="137"/>
    </location>
</feature>